<organism evidence="2 3">
    <name type="scientific">Macrophomina phaseolina</name>
    <dbReference type="NCBI Taxonomy" id="35725"/>
    <lineage>
        <taxon>Eukaryota</taxon>
        <taxon>Fungi</taxon>
        <taxon>Dikarya</taxon>
        <taxon>Ascomycota</taxon>
        <taxon>Pezizomycotina</taxon>
        <taxon>Dothideomycetes</taxon>
        <taxon>Dothideomycetes incertae sedis</taxon>
        <taxon>Botryosphaeriales</taxon>
        <taxon>Botryosphaeriaceae</taxon>
        <taxon>Macrophomina</taxon>
    </lineage>
</organism>
<feature type="compositionally biased region" description="Low complexity" evidence="1">
    <location>
        <begin position="190"/>
        <end position="204"/>
    </location>
</feature>
<feature type="compositionally biased region" description="Low complexity" evidence="1">
    <location>
        <begin position="141"/>
        <end position="169"/>
    </location>
</feature>
<accession>A0ABQ8GDI7</accession>
<sequence length="204" mass="20970">MPPTLQSGQYTVDMLKRLSAFYLQERLSPQHINPALTIFFFPSPYPPPSSRHSFCRRPTHACCLTQVHLNPYSIINRHERVRTTTMKFSATALLFTLAAFAAAAPLANPGAEPGDTAPVMSDGTTIVPYKNTGQPGNAMTAEDAAAAPAPGGPTDAAAPPATAEAVAEPAADDADTEAAAAPAEDDAAADADAAPAEGDAAAAA</sequence>
<proteinExistence type="predicted"/>
<evidence type="ECO:0000256" key="1">
    <source>
        <dbReference type="SAM" id="MobiDB-lite"/>
    </source>
</evidence>
<reference evidence="2 3" key="1">
    <citation type="journal article" date="2021" name="Nat. Commun.">
        <title>Genetic determinants of endophytism in the Arabidopsis root mycobiome.</title>
        <authorList>
            <person name="Mesny F."/>
            <person name="Miyauchi S."/>
            <person name="Thiergart T."/>
            <person name="Pickel B."/>
            <person name="Atanasova L."/>
            <person name="Karlsson M."/>
            <person name="Huettel B."/>
            <person name="Barry K.W."/>
            <person name="Haridas S."/>
            <person name="Chen C."/>
            <person name="Bauer D."/>
            <person name="Andreopoulos W."/>
            <person name="Pangilinan J."/>
            <person name="LaButti K."/>
            <person name="Riley R."/>
            <person name="Lipzen A."/>
            <person name="Clum A."/>
            <person name="Drula E."/>
            <person name="Henrissat B."/>
            <person name="Kohler A."/>
            <person name="Grigoriev I.V."/>
            <person name="Martin F.M."/>
            <person name="Hacquard S."/>
        </authorList>
    </citation>
    <scope>NUCLEOTIDE SEQUENCE [LARGE SCALE GENOMIC DNA]</scope>
    <source>
        <strain evidence="2 3">MPI-SDFR-AT-0080</strain>
    </source>
</reference>
<comment type="caution">
    <text evidence="2">The sequence shown here is derived from an EMBL/GenBank/DDBJ whole genome shotgun (WGS) entry which is preliminary data.</text>
</comment>
<name>A0ABQ8GDI7_9PEZI</name>
<protein>
    <submittedName>
        <fullName evidence="2">Uncharacterized protein</fullName>
    </submittedName>
</protein>
<dbReference type="InterPro" id="IPR022357">
    <property type="entry name" value="MIP_CS"/>
</dbReference>
<dbReference type="Proteomes" id="UP000774617">
    <property type="component" value="Unassembled WGS sequence"/>
</dbReference>
<keyword evidence="3" id="KW-1185">Reference proteome</keyword>
<dbReference type="PROSITE" id="PS00221">
    <property type="entry name" value="MIP"/>
    <property type="match status" value="1"/>
</dbReference>
<feature type="region of interest" description="Disordered" evidence="1">
    <location>
        <begin position="129"/>
        <end position="204"/>
    </location>
</feature>
<gene>
    <name evidence="2" type="ORF">B0J12DRAFT_88681</name>
</gene>
<evidence type="ECO:0000313" key="2">
    <source>
        <dbReference type="EMBL" id="KAH7050160.1"/>
    </source>
</evidence>
<dbReference type="EMBL" id="JAGTJR010000013">
    <property type="protein sequence ID" value="KAH7050160.1"/>
    <property type="molecule type" value="Genomic_DNA"/>
</dbReference>
<evidence type="ECO:0000313" key="3">
    <source>
        <dbReference type="Proteomes" id="UP000774617"/>
    </source>
</evidence>